<sequence length="84" mass="9545">MVSETSFTALDYVEFIDSNSEEECKRRRREKKSTKLLCTGASSGMPYMEVVKHPTWRYCASKTLAQVVIILSSKTTLPGHQLML</sequence>
<evidence type="ECO:0000313" key="2">
    <source>
        <dbReference type="Proteomes" id="UP001162480"/>
    </source>
</evidence>
<dbReference type="AlphaFoldDB" id="A0AA36AZH1"/>
<reference evidence="1" key="1">
    <citation type="submission" date="2023-08" db="EMBL/GenBank/DDBJ databases">
        <authorList>
            <person name="Alioto T."/>
            <person name="Alioto T."/>
            <person name="Gomez Garrido J."/>
        </authorList>
    </citation>
    <scope>NUCLEOTIDE SEQUENCE</scope>
</reference>
<dbReference type="EMBL" id="OX597819">
    <property type="protein sequence ID" value="CAI9723782.1"/>
    <property type="molecule type" value="Genomic_DNA"/>
</dbReference>
<evidence type="ECO:0000313" key="1">
    <source>
        <dbReference type="EMBL" id="CAI9723782.1"/>
    </source>
</evidence>
<accession>A0AA36AZH1</accession>
<organism evidence="1 2">
    <name type="scientific">Octopus vulgaris</name>
    <name type="common">Common octopus</name>
    <dbReference type="NCBI Taxonomy" id="6645"/>
    <lineage>
        <taxon>Eukaryota</taxon>
        <taxon>Metazoa</taxon>
        <taxon>Spiralia</taxon>
        <taxon>Lophotrochozoa</taxon>
        <taxon>Mollusca</taxon>
        <taxon>Cephalopoda</taxon>
        <taxon>Coleoidea</taxon>
        <taxon>Octopodiformes</taxon>
        <taxon>Octopoda</taxon>
        <taxon>Incirrata</taxon>
        <taxon>Octopodidae</taxon>
        <taxon>Octopus</taxon>
    </lineage>
</organism>
<proteinExistence type="predicted"/>
<gene>
    <name evidence="1" type="ORF">OCTVUL_1B006385</name>
</gene>
<keyword evidence="2" id="KW-1185">Reference proteome</keyword>
<dbReference type="Proteomes" id="UP001162480">
    <property type="component" value="Chromosome 6"/>
</dbReference>
<protein>
    <submittedName>
        <fullName evidence="1">Uncharacterized protein</fullName>
    </submittedName>
</protein>
<name>A0AA36AZH1_OCTVU</name>